<evidence type="ECO:0000313" key="1">
    <source>
        <dbReference type="EMBL" id="AUV61548.1"/>
    </source>
</evidence>
<dbReference type="InterPro" id="IPR019694">
    <property type="entry name" value="Phage_HP1_Orf23"/>
</dbReference>
<protein>
    <submittedName>
        <fullName evidence="1">Tail sheath</fullName>
    </submittedName>
</protein>
<sequence length="481" mass="52231">MLRDVRSNVTDGLLGFATATGDGLHIKIGVSPSVTEKPITILGSMGASTIKSKLGLSPLADAVMDAVQGGAARVFCIPVAASTAGTIGEVTKTGDGGGSVTVQGSPNNAYALTVRFTAQGGLNTAAFVYSIDGDNFSDEITVPVTGSYEIEGTGLTIKFTEASSPDQKPSSFLVRDTYTLKTTAPSMTNGDVLGAIEKIKSFSEEFEFVHIVGESTVELWEAVSEAQKELMTVCHKPCFFLMEAAYPADEADGDLSDWALKMEADRKRIKNSDIQVCAAWGRLVRLDGTTQIVNLAGLASGRYAMTKVSVSIGKTKDEDALGFPKTKLLGLVPIGYDSTVIELLDVAGYMTFREYDGLDDIFVYHTKMMCKDGSDFRYAEDVRVKNKIIRETRKKALQFKNDDIDLEDIQGELDARAKFISVPLDRMVEDKEISSYETTVDESCYDTFLEDETMSVIIRYLSRGYIREVVIDIGRSALSSN</sequence>
<name>A0A2K9VH53_9CAUD</name>
<proteinExistence type="predicted"/>
<keyword evidence="2" id="KW-1185">Reference proteome</keyword>
<accession>A0A2K9VH53</accession>
<dbReference type="Pfam" id="PF10758">
    <property type="entry name" value="DUF2586"/>
    <property type="match status" value="1"/>
</dbReference>
<dbReference type="Proteomes" id="UP000241370">
    <property type="component" value="Segment"/>
</dbReference>
<dbReference type="KEGG" id="vg:54987747"/>
<reference evidence="1 2" key="1">
    <citation type="submission" date="2017-12" db="EMBL/GenBank/DDBJ databases">
        <title>Phages infecting Faecalibacterium prausnitzii belong to novel viral genera that help decipher intestinal viromes.</title>
        <authorList>
            <person name="Petit M.-A."/>
            <person name="De Paepe M."/>
            <person name="Benevides L."/>
            <person name="Langella P."/>
        </authorList>
    </citation>
    <scope>NUCLEOTIDE SEQUENCE [LARGE SCALE GENOMIC DNA]</scope>
</reference>
<dbReference type="EMBL" id="MG711460">
    <property type="protein sequence ID" value="AUV61548.1"/>
    <property type="molecule type" value="Genomic_DNA"/>
</dbReference>
<evidence type="ECO:0000313" key="2">
    <source>
        <dbReference type="Proteomes" id="UP000241370"/>
    </source>
</evidence>
<dbReference type="GeneID" id="54987747"/>
<dbReference type="RefSeq" id="YP_009797334.1">
    <property type="nucleotide sequence ID" value="NC_047913.1"/>
</dbReference>
<organism evidence="1 2">
    <name type="scientific">Faecalibacterium phage FP_Mushu</name>
    <dbReference type="NCBI Taxonomy" id="2070185"/>
    <lineage>
        <taxon>Viruses</taxon>
        <taxon>Duplodnaviria</taxon>
        <taxon>Heunggongvirae</taxon>
        <taxon>Uroviricota</taxon>
        <taxon>Caudoviricetes</taxon>
        <taxon>Mushuvirus</taxon>
        <taxon>Mushuvirus mushu</taxon>
    </lineage>
</organism>